<evidence type="ECO:0000256" key="1">
    <source>
        <dbReference type="SAM" id="Phobius"/>
    </source>
</evidence>
<keyword evidence="1" id="KW-0472">Membrane</keyword>
<feature type="transmembrane region" description="Helical" evidence="1">
    <location>
        <begin position="73"/>
        <end position="94"/>
    </location>
</feature>
<keyword evidence="1" id="KW-0812">Transmembrane</keyword>
<organism evidence="2 3">
    <name type="scientific">Paractinoplanes hotanensis</name>
    <dbReference type="NCBI Taxonomy" id="2906497"/>
    <lineage>
        <taxon>Bacteria</taxon>
        <taxon>Bacillati</taxon>
        <taxon>Actinomycetota</taxon>
        <taxon>Actinomycetes</taxon>
        <taxon>Micromonosporales</taxon>
        <taxon>Micromonosporaceae</taxon>
        <taxon>Paractinoplanes</taxon>
    </lineage>
</organism>
<keyword evidence="3" id="KW-1185">Reference proteome</keyword>
<accession>A0ABT0XRF9</accession>
<reference evidence="2 3" key="1">
    <citation type="submission" date="2022-06" db="EMBL/GenBank/DDBJ databases">
        <title>Actinoplanes abujensis sp. nov., isolated from Nigerian arid soil.</title>
        <authorList>
            <person name="Ding P."/>
        </authorList>
    </citation>
    <scope>NUCLEOTIDE SEQUENCE [LARGE SCALE GENOMIC DNA]</scope>
    <source>
        <strain evidence="3">TRM88002</strain>
    </source>
</reference>
<gene>
    <name evidence="2" type="ORF">LXN57_02130</name>
</gene>
<sequence>MEATRPLRWYSGIAVVVFGIVPTVLLTLLVTGGHTPGTVGLLLIGGVPLVIAAGVFALRGIRGDDPEIAARHLHLSLALVAGADLLMLGGNALIRMGA</sequence>
<protein>
    <recommendedName>
        <fullName evidence="4">DUF2231 domain-containing protein</fullName>
    </recommendedName>
</protein>
<dbReference type="Proteomes" id="UP001523216">
    <property type="component" value="Unassembled WGS sequence"/>
</dbReference>
<name>A0ABT0XRF9_9ACTN</name>
<evidence type="ECO:0000313" key="2">
    <source>
        <dbReference type="EMBL" id="MCM4076357.1"/>
    </source>
</evidence>
<dbReference type="EMBL" id="JAMQOL010000003">
    <property type="protein sequence ID" value="MCM4076357.1"/>
    <property type="molecule type" value="Genomic_DNA"/>
</dbReference>
<dbReference type="RefSeq" id="WP_251796265.1">
    <property type="nucleotide sequence ID" value="NZ_JAMQOL010000003.1"/>
</dbReference>
<proteinExistence type="predicted"/>
<feature type="transmembrane region" description="Helical" evidence="1">
    <location>
        <begin position="12"/>
        <end position="33"/>
    </location>
</feature>
<evidence type="ECO:0000313" key="3">
    <source>
        <dbReference type="Proteomes" id="UP001523216"/>
    </source>
</evidence>
<keyword evidence="1" id="KW-1133">Transmembrane helix</keyword>
<comment type="caution">
    <text evidence="2">The sequence shown here is derived from an EMBL/GenBank/DDBJ whole genome shotgun (WGS) entry which is preliminary data.</text>
</comment>
<feature type="transmembrane region" description="Helical" evidence="1">
    <location>
        <begin position="39"/>
        <end position="61"/>
    </location>
</feature>
<evidence type="ECO:0008006" key="4">
    <source>
        <dbReference type="Google" id="ProtNLM"/>
    </source>
</evidence>